<reference evidence="1 2" key="1">
    <citation type="submission" date="2014-11" db="EMBL/GenBank/DDBJ databases">
        <authorList>
            <person name="Wibberg Daniel"/>
        </authorList>
    </citation>
    <scope>NUCLEOTIDE SEQUENCE [LARGE SCALE GENOMIC DNA]</scope>
    <source>
        <strain evidence="1">Rhizoctonia solani AG1-IB 7/3/14</strain>
    </source>
</reference>
<accession>A0A0B7FCB3</accession>
<evidence type="ECO:0000313" key="1">
    <source>
        <dbReference type="EMBL" id="CEL53882.1"/>
    </source>
</evidence>
<dbReference type="AlphaFoldDB" id="A0A0B7FCB3"/>
<organism evidence="1 2">
    <name type="scientific">Thanatephorus cucumeris (strain AG1-IB / isolate 7/3/14)</name>
    <name type="common">Lettuce bottom rot fungus</name>
    <name type="synonym">Rhizoctonia solani</name>
    <dbReference type="NCBI Taxonomy" id="1108050"/>
    <lineage>
        <taxon>Eukaryota</taxon>
        <taxon>Fungi</taxon>
        <taxon>Dikarya</taxon>
        <taxon>Basidiomycota</taxon>
        <taxon>Agaricomycotina</taxon>
        <taxon>Agaricomycetes</taxon>
        <taxon>Cantharellales</taxon>
        <taxon>Ceratobasidiaceae</taxon>
        <taxon>Rhizoctonia</taxon>
        <taxon>Rhizoctonia solani AG-1</taxon>
    </lineage>
</organism>
<evidence type="ECO:0000313" key="2">
    <source>
        <dbReference type="Proteomes" id="UP000059188"/>
    </source>
</evidence>
<dbReference type="EMBL" id="LN679113">
    <property type="protein sequence ID" value="CEL53882.1"/>
    <property type="molecule type" value="Genomic_DNA"/>
</dbReference>
<dbReference type="Proteomes" id="UP000059188">
    <property type="component" value="Unassembled WGS sequence"/>
</dbReference>
<protein>
    <submittedName>
        <fullName evidence="1">Uncharacterized protein</fullName>
    </submittedName>
</protein>
<name>A0A0B7FCB3_THACB</name>
<proteinExistence type="predicted"/>
<sequence length="76" mass="8593">MLHNGICVFFSQVSSLNTDLSLGTRVYWAVLAVIPNFCTWLESEAPLTFGLAPRFALHLNLYFSRLTRPTLSTFLL</sequence>
<keyword evidence="2" id="KW-1185">Reference proteome</keyword>
<gene>
    <name evidence="1" type="ORF">RSOLAG1IB_06664</name>
</gene>